<proteinExistence type="predicted"/>
<comment type="caution">
    <text evidence="1">The sequence shown here is derived from an EMBL/GenBank/DDBJ whole genome shotgun (WGS) entry which is preliminary data.</text>
</comment>
<organism evidence="1 2">
    <name type="scientific">Vibrio anguillarum</name>
    <name type="common">Listonella anguillarum</name>
    <dbReference type="NCBI Taxonomy" id="55601"/>
    <lineage>
        <taxon>Bacteria</taxon>
        <taxon>Pseudomonadati</taxon>
        <taxon>Pseudomonadota</taxon>
        <taxon>Gammaproteobacteria</taxon>
        <taxon>Vibrionales</taxon>
        <taxon>Vibrionaceae</taxon>
        <taxon>Vibrio</taxon>
    </lineage>
</organism>
<feature type="non-terminal residue" evidence="1">
    <location>
        <position position="134"/>
    </location>
</feature>
<gene>
    <name evidence="1" type="ORF">EAY07_25775</name>
</gene>
<accession>A0ABD4KWK7</accession>
<dbReference type="Proteomes" id="UP000722957">
    <property type="component" value="Unassembled WGS sequence"/>
</dbReference>
<dbReference type="EMBL" id="RDOM01001113">
    <property type="protein sequence ID" value="MBF4275353.1"/>
    <property type="molecule type" value="Genomic_DNA"/>
</dbReference>
<evidence type="ECO:0000313" key="2">
    <source>
        <dbReference type="Proteomes" id="UP000722957"/>
    </source>
</evidence>
<name>A0ABD4KWK7_VIBAN</name>
<feature type="non-terminal residue" evidence="1">
    <location>
        <position position="1"/>
    </location>
</feature>
<protein>
    <submittedName>
        <fullName evidence="1">Uncharacterized protein</fullName>
    </submittedName>
</protein>
<reference evidence="1 2" key="1">
    <citation type="journal article" date="2021" name="PeerJ">
        <title>Analysis of 44 Vibrio anguillarum genomes reveals high genetic diversity.</title>
        <authorList>
            <person name="Hansen M.J."/>
            <person name="Dalsgaard I."/>
        </authorList>
    </citation>
    <scope>NUCLEOTIDE SEQUENCE [LARGE SCALE GENOMIC DNA]</scope>
    <source>
        <strain evidence="1 2">17-16730-2A</strain>
    </source>
</reference>
<evidence type="ECO:0000313" key="1">
    <source>
        <dbReference type="EMBL" id="MBF4275353.1"/>
    </source>
</evidence>
<dbReference type="AlphaFoldDB" id="A0ABD4KWK7"/>
<sequence length="134" mass="15129">SYSMEYFCIECSHKEGHHYNRPLVCTCLPCSEKRAEAVRVKLAADLEKISQEYDLDKKAMFSYSKLSFSHKCYLLSLFLMQSESELNHIKSLNNSGSAVDLSPTSNFDNEIILKLHRDGVIVVDPSSPVSAFDS</sequence>